<dbReference type="OMA" id="YEIRTYH"/>
<sequence>MAGFSLHMLFTKLSLVLSLLGSANFGLWQEPISSSSSRLEIYPPTCKRIECPSYDVIEVGDGYEIRRYNSSVWMSTSPIQDISIVEASRTGFLQLFNYIQGKNNYGEKIEMTGPVITEVSPSDGPFCESSFTVSFYVPKENQANPPPAEGLHVQRWKQTYAAVRQFSGFVSDSDVGEEAAALADSLAGTIWATAIQKSHEGDATSVYTVAQYNSPFEFDHRVNEIWMLFDIDDQLRI</sequence>
<name>A0A199UBK7_MANES</name>
<gene>
    <name evidence="3" type="ORF">MANES_S052200</name>
</gene>
<evidence type="ECO:0000256" key="2">
    <source>
        <dbReference type="SAM" id="SignalP"/>
    </source>
</evidence>
<proteinExistence type="inferred from homology"/>
<reference evidence="3" key="1">
    <citation type="submission" date="2016-02" db="EMBL/GenBank/DDBJ databases">
        <title>WGS assembly of Manihot esculenta.</title>
        <authorList>
            <person name="Bredeson J.V."/>
            <person name="Prochnik S.E."/>
            <person name="Lyons J.B."/>
            <person name="Schmutz J."/>
            <person name="Grimwood J."/>
            <person name="Vrebalov J."/>
            <person name="Bart R.S."/>
            <person name="Amuge T."/>
            <person name="Ferguson M.E."/>
            <person name="Green R."/>
            <person name="Putnam N."/>
            <person name="Stites J."/>
            <person name="Rounsley S."/>
            <person name="Rokhsar D.S."/>
        </authorList>
    </citation>
    <scope>NUCLEOTIDE SEQUENCE [LARGE SCALE GENOMIC DNA]</scope>
    <source>
        <tissue evidence="3">Leaf</tissue>
    </source>
</reference>
<dbReference type="Gene3D" id="3.20.80.10">
    <property type="entry name" value="Regulatory factor, effector binding domain"/>
    <property type="match status" value="1"/>
</dbReference>
<dbReference type="InterPro" id="IPR011256">
    <property type="entry name" value="Reg_factor_effector_dom_sf"/>
</dbReference>
<dbReference type="InterPro" id="IPR006917">
    <property type="entry name" value="SOUL_heme-bd"/>
</dbReference>
<dbReference type="PANTHER" id="PTHR11220">
    <property type="entry name" value="HEME-BINDING PROTEIN-RELATED"/>
    <property type="match status" value="1"/>
</dbReference>
<dbReference type="Gramene" id="Manes.03G091032.1.v8.1">
    <property type="protein sequence ID" value="Manes.03G091032.1.v8.1.CDS"/>
    <property type="gene ID" value="Manes.03G091032.v8.1"/>
</dbReference>
<evidence type="ECO:0000256" key="1">
    <source>
        <dbReference type="ARBA" id="ARBA00009817"/>
    </source>
</evidence>
<protein>
    <recommendedName>
        <fullName evidence="4">Heme-binding protein 2</fullName>
    </recommendedName>
</protein>
<dbReference type="EMBL" id="KV450626">
    <property type="protein sequence ID" value="OAY21843.1"/>
    <property type="molecule type" value="Genomic_DNA"/>
</dbReference>
<dbReference type="FunFam" id="3.20.80.10:FF:000002">
    <property type="entry name" value="Heme-binding protein 2"/>
    <property type="match status" value="1"/>
</dbReference>
<keyword evidence="2" id="KW-0732">Signal</keyword>
<dbReference type="SUPFAM" id="SSF55136">
    <property type="entry name" value="Probable bacterial effector-binding domain"/>
    <property type="match status" value="1"/>
</dbReference>
<evidence type="ECO:0000313" key="3">
    <source>
        <dbReference type="EMBL" id="OAY21843.1"/>
    </source>
</evidence>
<comment type="similarity">
    <text evidence="1">Belongs to the HEBP family.</text>
</comment>
<organism evidence="3">
    <name type="scientific">Manihot esculenta</name>
    <name type="common">Cassava</name>
    <name type="synonym">Jatropha manihot</name>
    <dbReference type="NCBI Taxonomy" id="3983"/>
    <lineage>
        <taxon>Eukaryota</taxon>
        <taxon>Viridiplantae</taxon>
        <taxon>Streptophyta</taxon>
        <taxon>Embryophyta</taxon>
        <taxon>Tracheophyta</taxon>
        <taxon>Spermatophyta</taxon>
        <taxon>Magnoliopsida</taxon>
        <taxon>eudicotyledons</taxon>
        <taxon>Gunneridae</taxon>
        <taxon>Pentapetalae</taxon>
        <taxon>rosids</taxon>
        <taxon>fabids</taxon>
        <taxon>Malpighiales</taxon>
        <taxon>Euphorbiaceae</taxon>
        <taxon>Crotonoideae</taxon>
        <taxon>Manihoteae</taxon>
        <taxon>Manihot</taxon>
    </lineage>
</organism>
<dbReference type="OrthoDB" id="6424451at2759"/>
<dbReference type="Pfam" id="PF04832">
    <property type="entry name" value="SOUL"/>
    <property type="match status" value="1"/>
</dbReference>
<dbReference type="STRING" id="3983.A0A199UBK7"/>
<evidence type="ECO:0008006" key="4">
    <source>
        <dbReference type="Google" id="ProtNLM"/>
    </source>
</evidence>
<feature type="signal peptide" evidence="2">
    <location>
        <begin position="1"/>
        <end position="18"/>
    </location>
</feature>
<feature type="chain" id="PRO_5008285118" description="Heme-binding protein 2" evidence="2">
    <location>
        <begin position="19"/>
        <end position="237"/>
    </location>
</feature>
<accession>A0A199UBK7</accession>
<dbReference type="AlphaFoldDB" id="A0A199UBK7"/>
<dbReference type="PANTHER" id="PTHR11220:SF25">
    <property type="entry name" value="F3F9.4"/>
    <property type="match status" value="1"/>
</dbReference>